<evidence type="ECO:0000313" key="1">
    <source>
        <dbReference type="EMBL" id="KAG0413235.1"/>
    </source>
</evidence>
<keyword evidence="2" id="KW-1185">Reference proteome</keyword>
<dbReference type="Proteomes" id="UP000805193">
    <property type="component" value="Unassembled WGS sequence"/>
</dbReference>
<name>A0AC60P1F8_IXOPE</name>
<evidence type="ECO:0000313" key="2">
    <source>
        <dbReference type="Proteomes" id="UP000805193"/>
    </source>
</evidence>
<sequence>SYAMPDYLSSLPEPERQRYRDKLCVDGVAFDDPYAVNKACWTSDVKLLPPKSTAHVVVYLVFSPSQFTADTVAYKSLEAYDYFESVSALPAGSAVCPVANRTEHTYESGGAGSAIKATAKSPVYNAETASSTLAHLKADSPLDAASRDASSSMDSKSEDLVGHPGRFMKLDEKPHVVNPISQEPPVHVLSKPHVVDVIQNPTINLAAKPQVLFGPSREPSVNVEAKPQVLDPDTNPLGNYKEKPNTLKATYPDGYGFAVGNVQVPPTPRPPGRREGQRWPIVMEPRPLALAPSLSKWRDASIGVSGGCFYKSERYEHGDVVSTPEPCLNCTCQKGVLVCYLRVCPTTGTPAPGCFTAREAGECCPNVFCSEITLDTTTSLEEQATRYDSNLTTGVPTKGPEAAVREPVADDEAANSVEAGDHTARDSVMLVSSTPLPYEVHHSFDLQDLNTISG</sequence>
<proteinExistence type="predicted"/>
<feature type="non-terminal residue" evidence="1">
    <location>
        <position position="1"/>
    </location>
</feature>
<reference evidence="1 2" key="1">
    <citation type="journal article" date="2020" name="Cell">
        <title>Large-Scale Comparative Analyses of Tick Genomes Elucidate Their Genetic Diversity and Vector Capacities.</title>
        <authorList>
            <consortium name="Tick Genome and Microbiome Consortium (TIGMIC)"/>
            <person name="Jia N."/>
            <person name="Wang J."/>
            <person name="Shi W."/>
            <person name="Du L."/>
            <person name="Sun Y."/>
            <person name="Zhan W."/>
            <person name="Jiang J.F."/>
            <person name="Wang Q."/>
            <person name="Zhang B."/>
            <person name="Ji P."/>
            <person name="Bell-Sakyi L."/>
            <person name="Cui X.M."/>
            <person name="Yuan T.T."/>
            <person name="Jiang B.G."/>
            <person name="Yang W.F."/>
            <person name="Lam T.T."/>
            <person name="Chang Q.C."/>
            <person name="Ding S.J."/>
            <person name="Wang X.J."/>
            <person name="Zhu J.G."/>
            <person name="Ruan X.D."/>
            <person name="Zhao L."/>
            <person name="Wei J.T."/>
            <person name="Ye R.Z."/>
            <person name="Que T.C."/>
            <person name="Du C.H."/>
            <person name="Zhou Y.H."/>
            <person name="Cheng J.X."/>
            <person name="Dai P.F."/>
            <person name="Guo W.B."/>
            <person name="Han X.H."/>
            <person name="Huang E.J."/>
            <person name="Li L.F."/>
            <person name="Wei W."/>
            <person name="Gao Y.C."/>
            <person name="Liu J.Z."/>
            <person name="Shao H.Z."/>
            <person name="Wang X."/>
            <person name="Wang C.C."/>
            <person name="Yang T.C."/>
            <person name="Huo Q.B."/>
            <person name="Li W."/>
            <person name="Chen H.Y."/>
            <person name="Chen S.E."/>
            <person name="Zhou L.G."/>
            <person name="Ni X.B."/>
            <person name="Tian J.H."/>
            <person name="Sheng Y."/>
            <person name="Liu T."/>
            <person name="Pan Y.S."/>
            <person name="Xia L.Y."/>
            <person name="Li J."/>
            <person name="Zhao F."/>
            <person name="Cao W.C."/>
        </authorList>
    </citation>
    <scope>NUCLEOTIDE SEQUENCE [LARGE SCALE GENOMIC DNA]</scope>
    <source>
        <strain evidence="1">Iper-2018</strain>
    </source>
</reference>
<protein>
    <submittedName>
        <fullName evidence="1">Uncharacterized protein</fullName>
    </submittedName>
</protein>
<organism evidence="1 2">
    <name type="scientific">Ixodes persulcatus</name>
    <name type="common">Taiga tick</name>
    <dbReference type="NCBI Taxonomy" id="34615"/>
    <lineage>
        <taxon>Eukaryota</taxon>
        <taxon>Metazoa</taxon>
        <taxon>Ecdysozoa</taxon>
        <taxon>Arthropoda</taxon>
        <taxon>Chelicerata</taxon>
        <taxon>Arachnida</taxon>
        <taxon>Acari</taxon>
        <taxon>Parasitiformes</taxon>
        <taxon>Ixodida</taxon>
        <taxon>Ixodoidea</taxon>
        <taxon>Ixodidae</taxon>
        <taxon>Ixodinae</taxon>
        <taxon>Ixodes</taxon>
    </lineage>
</organism>
<dbReference type="EMBL" id="JABSTQ010011280">
    <property type="protein sequence ID" value="KAG0413235.1"/>
    <property type="molecule type" value="Genomic_DNA"/>
</dbReference>
<accession>A0AC60P1F8</accession>
<feature type="non-terminal residue" evidence="1">
    <location>
        <position position="454"/>
    </location>
</feature>
<comment type="caution">
    <text evidence="1">The sequence shown here is derived from an EMBL/GenBank/DDBJ whole genome shotgun (WGS) entry which is preliminary data.</text>
</comment>
<gene>
    <name evidence="1" type="ORF">HPB47_009626</name>
</gene>